<feature type="domain" description="Flagellin C-terminal" evidence="4">
    <location>
        <begin position="84"/>
        <end position="166"/>
    </location>
</feature>
<keyword evidence="6" id="KW-1185">Reference proteome</keyword>
<dbReference type="InterPro" id="IPR046358">
    <property type="entry name" value="Flagellin_C"/>
</dbReference>
<keyword evidence="3" id="KW-0975">Bacterial flagellum</keyword>
<dbReference type="EMBL" id="WVUD01000015">
    <property type="protein sequence ID" value="MYL83471.1"/>
    <property type="molecule type" value="Genomic_DNA"/>
</dbReference>
<evidence type="ECO:0000313" key="6">
    <source>
        <dbReference type="Proteomes" id="UP000482487"/>
    </source>
</evidence>
<dbReference type="InterPro" id="IPR042187">
    <property type="entry name" value="Flagellin_C_sub2"/>
</dbReference>
<evidence type="ECO:0000256" key="1">
    <source>
        <dbReference type="ARBA" id="ARBA00004365"/>
    </source>
</evidence>
<dbReference type="PANTHER" id="PTHR42792">
    <property type="entry name" value="FLAGELLIN"/>
    <property type="match status" value="1"/>
</dbReference>
<proteinExistence type="inferred from homology"/>
<dbReference type="OrthoDB" id="9796789at2"/>
<evidence type="ECO:0000259" key="4">
    <source>
        <dbReference type="Pfam" id="PF00700"/>
    </source>
</evidence>
<dbReference type="AlphaFoldDB" id="A0A7C9N1Z6"/>
<accession>A0A7C9N1Z6</accession>
<evidence type="ECO:0000313" key="5">
    <source>
        <dbReference type="EMBL" id="MYL83471.1"/>
    </source>
</evidence>
<protein>
    <recommendedName>
        <fullName evidence="4">Flagellin C-terminal domain-containing protein</fullName>
    </recommendedName>
</protein>
<organism evidence="5 6">
    <name type="scientific">Solidesulfovibrio aerotolerans</name>
    <dbReference type="NCBI Taxonomy" id="295255"/>
    <lineage>
        <taxon>Bacteria</taxon>
        <taxon>Pseudomonadati</taxon>
        <taxon>Thermodesulfobacteriota</taxon>
        <taxon>Desulfovibrionia</taxon>
        <taxon>Desulfovibrionales</taxon>
        <taxon>Desulfovibrionaceae</taxon>
        <taxon>Solidesulfovibrio</taxon>
    </lineage>
</organism>
<comment type="caution">
    <text evidence="5">The sequence shown here is derived from an EMBL/GenBank/DDBJ whole genome shotgun (WGS) entry which is preliminary data.</text>
</comment>
<gene>
    <name evidence="5" type="ORF">GTA51_10070</name>
</gene>
<dbReference type="GO" id="GO:0009288">
    <property type="term" value="C:bacterial-type flagellum"/>
    <property type="evidence" value="ECO:0007669"/>
    <property type="project" value="UniProtKB-SubCell"/>
</dbReference>
<evidence type="ECO:0000256" key="3">
    <source>
        <dbReference type="ARBA" id="ARBA00023143"/>
    </source>
</evidence>
<dbReference type="GO" id="GO:0005198">
    <property type="term" value="F:structural molecule activity"/>
    <property type="evidence" value="ECO:0007669"/>
    <property type="project" value="InterPro"/>
</dbReference>
<dbReference type="Proteomes" id="UP000482487">
    <property type="component" value="Unassembled WGS sequence"/>
</dbReference>
<dbReference type="Gene3D" id="6.10.10.10">
    <property type="entry name" value="Flagellar export chaperone, C-terminal domain"/>
    <property type="match status" value="1"/>
</dbReference>
<reference evidence="5 6" key="1">
    <citation type="submission" date="2020-01" db="EMBL/GenBank/DDBJ databases">
        <title>Genome sequence of Desulfovibrio aerotolerans DSM 16695(T).</title>
        <authorList>
            <person name="Karnachuk O."/>
            <person name="Avakyan M."/>
            <person name="Mardanov A."/>
            <person name="Kadnikov V."/>
            <person name="Ravin N."/>
        </authorList>
    </citation>
    <scope>NUCLEOTIDE SEQUENCE [LARGE SCALE GENOMIC DNA]</scope>
    <source>
        <strain evidence="5 6">DSM 16695</strain>
    </source>
</reference>
<sequence length="170" mass="18479">MDDVRIYDKALSPDAIKDYYDVSGDVSLLQDSTPDINDITVHFGTGNKKEEDYYNVGIGSVSTDNLGIASTRIDTQEGAENALESLNQAIVKKDKIRANLGATQNRLENTISNIQTQAENLHAAESQISDTDVAEEMTSFVKEQILTQASVAMLAQANSLPKMALQIIQG</sequence>
<dbReference type="Pfam" id="PF00700">
    <property type="entry name" value="Flagellin_C"/>
    <property type="match status" value="1"/>
</dbReference>
<comment type="similarity">
    <text evidence="2">Belongs to the bacterial flagellin family.</text>
</comment>
<dbReference type="PANTHER" id="PTHR42792:SF2">
    <property type="entry name" value="FLAGELLIN"/>
    <property type="match status" value="1"/>
</dbReference>
<comment type="subcellular location">
    <subcellularLocation>
        <location evidence="1">Bacterial flagellum</location>
    </subcellularLocation>
</comment>
<dbReference type="SUPFAM" id="SSF64518">
    <property type="entry name" value="Phase 1 flagellin"/>
    <property type="match status" value="1"/>
</dbReference>
<dbReference type="InterPro" id="IPR001492">
    <property type="entry name" value="Flagellin"/>
</dbReference>
<name>A0A7C9N1Z6_9BACT</name>
<dbReference type="Gene3D" id="1.20.1330.10">
    <property type="entry name" value="f41 fragment of flagellin, N-terminal domain"/>
    <property type="match status" value="1"/>
</dbReference>
<evidence type="ECO:0000256" key="2">
    <source>
        <dbReference type="ARBA" id="ARBA00005709"/>
    </source>
</evidence>